<evidence type="ECO:0000313" key="1">
    <source>
        <dbReference type="EMBL" id="SHL73286.1"/>
    </source>
</evidence>
<protein>
    <submittedName>
        <fullName evidence="1">Uncharacterized protein</fullName>
    </submittedName>
</protein>
<dbReference type="Proteomes" id="UP000184280">
    <property type="component" value="Unassembled WGS sequence"/>
</dbReference>
<dbReference type="EMBL" id="FRCJ01000001">
    <property type="protein sequence ID" value="SHL73286.1"/>
    <property type="molecule type" value="Genomic_DNA"/>
</dbReference>
<reference evidence="1 2" key="1">
    <citation type="submission" date="2016-11" db="EMBL/GenBank/DDBJ databases">
        <authorList>
            <person name="Jaros S."/>
            <person name="Januszkiewicz K."/>
            <person name="Wedrychowicz H."/>
        </authorList>
    </citation>
    <scope>NUCLEOTIDE SEQUENCE [LARGE SCALE GENOMIC DNA]</scope>
    <source>
        <strain evidence="1 2">BPI-34</strain>
    </source>
</reference>
<name>A0A1M7D1B0_XYLRU</name>
<gene>
    <name evidence="1" type="ORF">SAMN04488494_0595</name>
</gene>
<accession>A0A1M7D1B0</accession>
<sequence>MLLASVAVNAQRIDKPNEPYYIYCGIDIQTDVQIVIGEDEYVFNIIDNNGEKLKIEKPANIRTYMSKRGWDYVEKSGPYSYVFRKKVLSDDEAFSDFKLMYKTGKDKGKIREEKIIR</sequence>
<evidence type="ECO:0000313" key="2">
    <source>
        <dbReference type="Proteomes" id="UP000184280"/>
    </source>
</evidence>
<dbReference type="AlphaFoldDB" id="A0A1M7D1B0"/>
<organism evidence="1 2">
    <name type="scientific">Xylanibacter ruminicola</name>
    <name type="common">Prevotella ruminicola</name>
    <dbReference type="NCBI Taxonomy" id="839"/>
    <lineage>
        <taxon>Bacteria</taxon>
        <taxon>Pseudomonadati</taxon>
        <taxon>Bacteroidota</taxon>
        <taxon>Bacteroidia</taxon>
        <taxon>Bacteroidales</taxon>
        <taxon>Prevotellaceae</taxon>
        <taxon>Xylanibacter</taxon>
    </lineage>
</organism>
<proteinExistence type="predicted"/>